<evidence type="ECO:0000256" key="6">
    <source>
        <dbReference type="ARBA" id="ARBA00022755"/>
    </source>
</evidence>
<dbReference type="GO" id="GO:0016879">
    <property type="term" value="F:ligase activity, forming carbon-nitrogen bonds"/>
    <property type="evidence" value="ECO:0007669"/>
    <property type="project" value="UniProtKB-UniRule"/>
</dbReference>
<dbReference type="PIRSF" id="PIRSF004602">
    <property type="entry name" value="ATPgrasp_PurP"/>
    <property type="match status" value="1"/>
</dbReference>
<feature type="domain" description="IMP biosynthesis enzyme PurP N-terminal" evidence="11">
    <location>
        <begin position="21"/>
        <end position="143"/>
    </location>
</feature>
<dbReference type="InterPro" id="IPR016185">
    <property type="entry name" value="PreATP-grasp_dom_sf"/>
</dbReference>
<dbReference type="Pfam" id="PF06849">
    <property type="entry name" value="DUF1246"/>
    <property type="match status" value="1"/>
</dbReference>
<feature type="domain" description="IMP biosynthesis enzyme PurP C-terminal" evidence="12">
    <location>
        <begin position="175"/>
        <end position="360"/>
    </location>
</feature>
<dbReference type="SUPFAM" id="SSF52440">
    <property type="entry name" value="PreATP-grasp domain"/>
    <property type="match status" value="1"/>
</dbReference>
<evidence type="ECO:0000256" key="8">
    <source>
        <dbReference type="ARBA" id="ARBA00022842"/>
    </source>
</evidence>
<dbReference type="AlphaFoldDB" id="W8RW51"/>
<dbReference type="InterPro" id="IPR013815">
    <property type="entry name" value="ATP_grasp_subdomain_1"/>
</dbReference>
<evidence type="ECO:0000256" key="10">
    <source>
        <dbReference type="HAMAP-Rule" id="MF_01163"/>
    </source>
</evidence>
<evidence type="ECO:0000313" key="13">
    <source>
        <dbReference type="EMBL" id="AHM02008.1"/>
    </source>
</evidence>
<dbReference type="SUPFAM" id="SSF56059">
    <property type="entry name" value="Glutathione synthetase ATP-binding domain-like"/>
    <property type="match status" value="1"/>
</dbReference>
<evidence type="ECO:0000256" key="4">
    <source>
        <dbReference type="ARBA" id="ARBA00022723"/>
    </source>
</evidence>
<name>W8RW51_9ARCH</name>
<dbReference type="Gene3D" id="3.30.470.20">
    <property type="entry name" value="ATP-grasp fold, B domain"/>
    <property type="match status" value="1"/>
</dbReference>
<dbReference type="EC" id="6.3.4.23" evidence="10"/>
<dbReference type="GO" id="GO:0006189">
    <property type="term" value="P:'de novo' IMP biosynthetic process"/>
    <property type="evidence" value="ECO:0007669"/>
    <property type="project" value="UniProtKB-UniRule"/>
</dbReference>
<dbReference type="PANTHER" id="PTHR38147:SF2">
    <property type="entry name" value="5-FORMAMINOIMIDAZOLE-4-CARBOXAMIDE-1-(BETA)-D-RIBOFURANOSYL 5'-MONOPHOSPHATE SYNTHETASE"/>
    <property type="match status" value="1"/>
</dbReference>
<dbReference type="HAMAP" id="MF_01163">
    <property type="entry name" value="IMP_biosynth_PurP"/>
    <property type="match status" value="1"/>
</dbReference>
<comment type="cofactor">
    <cofactor evidence="2">
        <name>Mg(2+)</name>
        <dbReference type="ChEBI" id="CHEBI:18420"/>
    </cofactor>
</comment>
<feature type="binding site" evidence="10">
    <location>
        <position position="230"/>
    </location>
    <ligand>
        <name>ATP</name>
        <dbReference type="ChEBI" id="CHEBI:30616"/>
    </ligand>
</feature>
<evidence type="ECO:0000256" key="7">
    <source>
        <dbReference type="ARBA" id="ARBA00022840"/>
    </source>
</evidence>
<dbReference type="GO" id="GO:0005524">
    <property type="term" value="F:ATP binding"/>
    <property type="evidence" value="ECO:0007669"/>
    <property type="project" value="UniProtKB-KW"/>
</dbReference>
<keyword evidence="3 10" id="KW-0436">Ligase</keyword>
<feature type="binding site" evidence="10">
    <location>
        <position position="94"/>
    </location>
    <ligand>
        <name>5-amino-1-(5-phospho-beta-D-ribosyl)imidazole-4-carboxamide</name>
        <dbReference type="ChEBI" id="CHEBI:58475"/>
    </ligand>
</feature>
<reference evidence="13" key="1">
    <citation type="journal article" date="2014" name="ISME J.">
        <title>Genetic and functional properties of uncultivated MCG archaea assessed by metagenome and gene expression analyses.</title>
        <authorList>
            <person name="Meng J."/>
            <person name="Xu J."/>
            <person name="Qin D."/>
            <person name="He Y."/>
            <person name="Xiao X."/>
            <person name="Wang F."/>
        </authorList>
    </citation>
    <scope>NUCLEOTIDE SEQUENCE</scope>
</reference>
<evidence type="ECO:0000256" key="9">
    <source>
        <dbReference type="ARBA" id="ARBA00023211"/>
    </source>
</evidence>
<dbReference type="PANTHER" id="PTHR38147">
    <property type="entry name" value="5-FORMAMINOIMIDAZOLE-4-CARBOXAMIDE-1-(BETA)-D-RIBOFURANOSYL 5'-MONOPHOSPHATE SYNTHETASE-RELATED"/>
    <property type="match status" value="1"/>
</dbReference>
<comment type="catalytic activity">
    <reaction evidence="10">
        <text>5-amino-1-(5-phospho-beta-D-ribosyl)imidazole-4-carboxamide + formate + ATP = 5-formamido-1-(5-phospho-D-ribosyl)imidazole-4-carboxamide + ADP + phosphate</text>
        <dbReference type="Rhea" id="RHEA:24836"/>
        <dbReference type="ChEBI" id="CHEBI:15740"/>
        <dbReference type="ChEBI" id="CHEBI:30616"/>
        <dbReference type="ChEBI" id="CHEBI:43474"/>
        <dbReference type="ChEBI" id="CHEBI:58467"/>
        <dbReference type="ChEBI" id="CHEBI:58475"/>
        <dbReference type="ChEBI" id="CHEBI:456216"/>
        <dbReference type="EC" id="6.3.4.23"/>
    </reaction>
</comment>
<evidence type="ECO:0000256" key="2">
    <source>
        <dbReference type="ARBA" id="ARBA00001946"/>
    </source>
</evidence>
<evidence type="ECO:0000256" key="1">
    <source>
        <dbReference type="ARBA" id="ARBA00001936"/>
    </source>
</evidence>
<organism evidence="13">
    <name type="scientific">uncultured miscellaneous Crenarchaeota group</name>
    <dbReference type="NCBI Taxonomy" id="1368239"/>
    <lineage>
        <taxon>Archaea</taxon>
        <taxon>Candidatus Bathyarchaeota</taxon>
        <taxon>environmental samples</taxon>
    </lineage>
</organism>
<dbReference type="UniPathway" id="UPA00074">
    <property type="reaction ID" value="UER00134"/>
</dbReference>
<keyword evidence="4" id="KW-0479">Metal-binding</keyword>
<evidence type="ECO:0000256" key="3">
    <source>
        <dbReference type="ARBA" id="ARBA00022598"/>
    </source>
</evidence>
<comment type="cofactor">
    <cofactor evidence="1">
        <name>Mn(2+)</name>
        <dbReference type="ChEBI" id="CHEBI:29035"/>
    </cofactor>
</comment>
<comment type="function">
    <text evidence="10">Catalyzes the ATP- and formate-dependent formylation of 5-aminoimidazole-4-carboxamide-1-beta-d-ribofuranosyl 5'-monophosphate (AICAR) to 5-formaminoimidazole-4-carboxamide-1-beta-d-ribofuranosyl 5'-monophosphate (FAICAR) in the absence of folates.</text>
</comment>
<evidence type="ECO:0000256" key="5">
    <source>
        <dbReference type="ARBA" id="ARBA00022741"/>
    </source>
</evidence>
<evidence type="ECO:0000259" key="11">
    <source>
        <dbReference type="Pfam" id="PF06849"/>
    </source>
</evidence>
<dbReference type="EMBL" id="KF439060">
    <property type="protein sequence ID" value="AHM02008.1"/>
    <property type="molecule type" value="Genomic_DNA"/>
</dbReference>
<dbReference type="InterPro" id="IPR010672">
    <property type="entry name" value="IMP_biosynth_PurP_N"/>
</dbReference>
<dbReference type="Gene3D" id="3.30.1490.20">
    <property type="entry name" value="ATP-grasp fold, A domain"/>
    <property type="match status" value="1"/>
</dbReference>
<protein>
    <recommendedName>
        <fullName evidence="10">5-formaminoimidazole-4-carboxamide-1-(beta)-D-ribofuranosyl 5'-monophosphate synthetase</fullName>
        <ecNumber evidence="10">6.3.4.23</ecNumber>
    </recommendedName>
    <alternativeName>
        <fullName evidence="10">5-aminoimidazole-4-carboxamide-1-beta-D-ribofuranosyl 5'-monophosphate--formate ligase</fullName>
    </alternativeName>
</protein>
<keyword evidence="5 10" id="KW-0547">Nucleotide-binding</keyword>
<dbReference type="GO" id="GO:0000287">
    <property type="term" value="F:magnesium ion binding"/>
    <property type="evidence" value="ECO:0007669"/>
    <property type="project" value="InterPro"/>
</dbReference>
<keyword evidence="6 10" id="KW-0658">Purine biosynthesis</keyword>
<comment type="similarity">
    <text evidence="10">Belongs to the phosphohexose mutase family.</text>
</comment>
<feature type="binding site" evidence="10">
    <location>
        <position position="258"/>
    </location>
    <ligand>
        <name>5-amino-1-(5-phospho-beta-D-ribosyl)imidazole-4-carboxamide</name>
        <dbReference type="ChEBI" id="CHEBI:58475"/>
    </ligand>
</feature>
<accession>W8RW51</accession>
<dbReference type="Gene3D" id="3.40.50.20">
    <property type="match status" value="1"/>
</dbReference>
<comment type="pathway">
    <text evidence="10">Purine metabolism; IMP biosynthesis via de novo pathway; 5-formamido-1-(5-phospho-D-ribosyl)imidazole-4-carboxamide from 5-amino-1-(5-phospho-D-ribosyl)imidazole-4-carboxamide (formate route): step 1/1.</text>
</comment>
<dbReference type="Pfam" id="PF06973">
    <property type="entry name" value="DUF1297"/>
    <property type="match status" value="1"/>
</dbReference>
<dbReference type="InterPro" id="IPR009720">
    <property type="entry name" value="IMP_biosynth_PurP_C"/>
</dbReference>
<dbReference type="InterPro" id="IPR023656">
    <property type="entry name" value="IMP_biosynth_PurP"/>
</dbReference>
<feature type="binding site" evidence="10">
    <location>
        <position position="27"/>
    </location>
    <ligand>
        <name>5-amino-1-(5-phospho-beta-D-ribosyl)imidazole-4-carboxamide</name>
        <dbReference type="ChEBI" id="CHEBI:58475"/>
    </ligand>
</feature>
<sequence>MISKNEINSVIGKYESRKISIGTLGSHSALNIFKGAKEEGFSTVCVCKKESEIVYKRFPLADQVILVEDFSELLDDEVQQKLREANAILVPHGSFNAYVGTEKMTDKLRVPLFGNRELLNWETDREKQREWLRRAGLTLPRIFHDADDIEGLVIAKFSGAMGGKGYFLADSKESFQNKAKDMIKRGHLLKKDLQNIHFQEYIIGVNVYPLYFHSPLNKEVELLGMDRRYESTVDSIGKIPASEQLQVNVNPTYTVVGNFPIVARESLLPELLRMGENLNLTSRKIAPPGIIGPFCLETVITDDLKIYTFEVSARIVAGSNVGIGSSPYAYLKYGQGMYMGRRIALEIKNAIANSELEKVVY</sequence>
<gene>
    <name evidence="10" type="primary">purP</name>
</gene>
<keyword evidence="9" id="KW-0464">Manganese</keyword>
<proteinExistence type="inferred from homology"/>
<evidence type="ECO:0000259" key="12">
    <source>
        <dbReference type="Pfam" id="PF06973"/>
    </source>
</evidence>
<keyword evidence="7 10" id="KW-0067">ATP-binding</keyword>
<keyword evidence="8" id="KW-0460">Magnesium</keyword>